<keyword evidence="2" id="KW-1185">Reference proteome</keyword>
<sequence length="100" mass="11554">MKDASNSQCVSYQWPRLKCFKILDIFQANCRYNTVEYSLESTRGVKIKEGIWCLENLQAMTNVQSKWKLSGERAGEVQLVEAVGHSKIDCRHGERYSHLN</sequence>
<proteinExistence type="predicted"/>
<evidence type="ECO:0000313" key="2">
    <source>
        <dbReference type="Proteomes" id="UP000030645"/>
    </source>
</evidence>
<reference evidence="2" key="1">
    <citation type="submission" date="2013-01" db="EMBL/GenBank/DDBJ databases">
        <title>Draft Genome Sequence of a Mulberry Tree, Morus notabilis C.K. Schneid.</title>
        <authorList>
            <person name="He N."/>
            <person name="Zhao S."/>
        </authorList>
    </citation>
    <scope>NUCLEOTIDE SEQUENCE</scope>
</reference>
<organism evidence="1 2">
    <name type="scientific">Morus notabilis</name>
    <dbReference type="NCBI Taxonomy" id="981085"/>
    <lineage>
        <taxon>Eukaryota</taxon>
        <taxon>Viridiplantae</taxon>
        <taxon>Streptophyta</taxon>
        <taxon>Embryophyta</taxon>
        <taxon>Tracheophyta</taxon>
        <taxon>Spermatophyta</taxon>
        <taxon>Magnoliopsida</taxon>
        <taxon>eudicotyledons</taxon>
        <taxon>Gunneridae</taxon>
        <taxon>Pentapetalae</taxon>
        <taxon>rosids</taxon>
        <taxon>fabids</taxon>
        <taxon>Rosales</taxon>
        <taxon>Moraceae</taxon>
        <taxon>Moreae</taxon>
        <taxon>Morus</taxon>
    </lineage>
</organism>
<protein>
    <submittedName>
        <fullName evidence="1">Uncharacterized protein</fullName>
    </submittedName>
</protein>
<dbReference type="AlphaFoldDB" id="W9RG99"/>
<gene>
    <name evidence="1" type="ORF">L484_018703</name>
</gene>
<name>W9RG99_9ROSA</name>
<accession>W9RG99</accession>
<dbReference type="Proteomes" id="UP000030645">
    <property type="component" value="Unassembled WGS sequence"/>
</dbReference>
<evidence type="ECO:0000313" key="1">
    <source>
        <dbReference type="EMBL" id="EXB89602.1"/>
    </source>
</evidence>
<dbReference type="EMBL" id="KE345012">
    <property type="protein sequence ID" value="EXB89602.1"/>
    <property type="molecule type" value="Genomic_DNA"/>
</dbReference>